<dbReference type="EMBL" id="FPHZ01000241">
    <property type="protein sequence ID" value="SFV89581.1"/>
    <property type="molecule type" value="Genomic_DNA"/>
</dbReference>
<keyword evidence="4" id="KW-0949">S-adenosyl-L-methionine</keyword>
<dbReference type="Pfam" id="PF00145">
    <property type="entry name" value="DNA_methylase"/>
    <property type="match status" value="1"/>
</dbReference>
<keyword evidence="3 5" id="KW-0808">Transferase</keyword>
<dbReference type="InterPro" id="IPR018117">
    <property type="entry name" value="C5_DNA_meth_AS"/>
</dbReference>
<dbReference type="Gene3D" id="3.90.120.10">
    <property type="entry name" value="DNA Methylase, subunit A, domain 2"/>
    <property type="match status" value="1"/>
</dbReference>
<evidence type="ECO:0000256" key="4">
    <source>
        <dbReference type="ARBA" id="ARBA00022691"/>
    </source>
</evidence>
<gene>
    <name evidence="5" type="ORF">MNB_SUP05-SYMBIONT-5-1035</name>
</gene>
<evidence type="ECO:0000313" key="5">
    <source>
        <dbReference type="EMBL" id="SFV89581.1"/>
    </source>
</evidence>
<keyword evidence="2 5" id="KW-0489">Methyltransferase</keyword>
<dbReference type="PANTHER" id="PTHR10629:SF52">
    <property type="entry name" value="DNA (CYTOSINE-5)-METHYLTRANSFERASE 1"/>
    <property type="match status" value="1"/>
</dbReference>
<dbReference type="PRINTS" id="PR00105">
    <property type="entry name" value="C5METTRFRASE"/>
</dbReference>
<dbReference type="PROSITE" id="PS51679">
    <property type="entry name" value="SAM_MT_C5"/>
    <property type="match status" value="1"/>
</dbReference>
<dbReference type="GO" id="GO:0032259">
    <property type="term" value="P:methylation"/>
    <property type="evidence" value="ECO:0007669"/>
    <property type="project" value="UniProtKB-KW"/>
</dbReference>
<dbReference type="SUPFAM" id="SSF53335">
    <property type="entry name" value="S-adenosyl-L-methionine-dependent methyltransferases"/>
    <property type="match status" value="1"/>
</dbReference>
<dbReference type="NCBIfam" id="TIGR00675">
    <property type="entry name" value="dcm"/>
    <property type="match status" value="1"/>
</dbReference>
<dbReference type="GO" id="GO:0003886">
    <property type="term" value="F:DNA (cytosine-5-)-methyltransferase activity"/>
    <property type="evidence" value="ECO:0007669"/>
    <property type="project" value="UniProtKB-EC"/>
</dbReference>
<dbReference type="GO" id="GO:0044027">
    <property type="term" value="P:negative regulation of gene expression via chromosomal CpG island methylation"/>
    <property type="evidence" value="ECO:0007669"/>
    <property type="project" value="TreeGrafter"/>
</dbReference>
<dbReference type="InterPro" id="IPR029063">
    <property type="entry name" value="SAM-dependent_MTases_sf"/>
</dbReference>
<dbReference type="PROSITE" id="PS00094">
    <property type="entry name" value="C5_MTASE_1"/>
    <property type="match status" value="1"/>
</dbReference>
<dbReference type="AlphaFoldDB" id="A0A1W1E6U9"/>
<dbReference type="InterPro" id="IPR050390">
    <property type="entry name" value="C5-Methyltransferase"/>
</dbReference>
<dbReference type="InterPro" id="IPR001525">
    <property type="entry name" value="C5_MeTfrase"/>
</dbReference>
<protein>
    <recommendedName>
        <fullName evidence="1">DNA (cytosine-5-)-methyltransferase</fullName>
        <ecNumber evidence="1">2.1.1.37</ecNumber>
    </recommendedName>
</protein>
<organism evidence="5">
    <name type="scientific">hydrothermal vent metagenome</name>
    <dbReference type="NCBI Taxonomy" id="652676"/>
    <lineage>
        <taxon>unclassified sequences</taxon>
        <taxon>metagenomes</taxon>
        <taxon>ecological metagenomes</taxon>
    </lineage>
</organism>
<evidence type="ECO:0000256" key="1">
    <source>
        <dbReference type="ARBA" id="ARBA00011975"/>
    </source>
</evidence>
<evidence type="ECO:0000256" key="2">
    <source>
        <dbReference type="ARBA" id="ARBA00022603"/>
    </source>
</evidence>
<evidence type="ECO:0000256" key="3">
    <source>
        <dbReference type="ARBA" id="ARBA00022679"/>
    </source>
</evidence>
<sequence length="335" mass="38051">MMRYKVLSLFSGCGGLDLGFQGGFRFLDKDFSKNTFQIIWSNDIDKNACHTYNRYFDHPIICGDIREILANNHTELFANPMPLEIDVVLGGFPCQDFSHSGKRKGFTSTRGTLYQAMSDVIVKTKPKIFLAENVKGLLTLNNGKAIQQIVQDFEAIGYYVTYQLLLTANFGVPQKRERVIIIGTRKDLLPKFDFADLLQQKTDWMPVKQAISDLENKKEGASSNHFWSKAKKNKGQGNNAINKENPAPTMRAEHHGNIEFHWNKKRRLSAREAARIQSFPDDLIFYPSTSSAYKQIGNAVPPVFAWHLAKAIGVFLHKNLNKEKDCEQRAIGFNL</sequence>
<dbReference type="PANTHER" id="PTHR10629">
    <property type="entry name" value="CYTOSINE-SPECIFIC METHYLTRANSFERASE"/>
    <property type="match status" value="1"/>
</dbReference>
<name>A0A1W1E6U9_9ZZZZ</name>
<dbReference type="EC" id="2.1.1.37" evidence="1"/>
<dbReference type="Gene3D" id="3.40.50.150">
    <property type="entry name" value="Vaccinia Virus protein VP39"/>
    <property type="match status" value="1"/>
</dbReference>
<accession>A0A1W1E6U9</accession>
<dbReference type="CDD" id="cd00315">
    <property type="entry name" value="Cyt_C5_DNA_methylase"/>
    <property type="match status" value="1"/>
</dbReference>
<dbReference type="GO" id="GO:0003677">
    <property type="term" value="F:DNA binding"/>
    <property type="evidence" value="ECO:0007669"/>
    <property type="project" value="TreeGrafter"/>
</dbReference>
<proteinExistence type="predicted"/>
<reference evidence="5" key="1">
    <citation type="submission" date="2016-10" db="EMBL/GenBank/DDBJ databases">
        <authorList>
            <person name="de Groot N.N."/>
        </authorList>
    </citation>
    <scope>NUCLEOTIDE SEQUENCE</scope>
</reference>